<dbReference type="AlphaFoldDB" id="A0A0M9FSM6"/>
<comment type="caution">
    <text evidence="2">The sequence shown here is derived from an EMBL/GenBank/DDBJ whole genome shotgun (WGS) entry which is preliminary data.</text>
</comment>
<dbReference type="Proteomes" id="UP000037923">
    <property type="component" value="Unassembled WGS sequence"/>
</dbReference>
<gene>
    <name evidence="2" type="ORF">ABB37_08786</name>
</gene>
<evidence type="ECO:0000313" key="2">
    <source>
        <dbReference type="EMBL" id="KPA75119.1"/>
    </source>
</evidence>
<proteinExistence type="predicted"/>
<reference evidence="2 3" key="1">
    <citation type="submission" date="2015-07" db="EMBL/GenBank/DDBJ databases">
        <title>High-quality genome of monoxenous trypanosomatid Leptomonas pyrrhocoris.</title>
        <authorList>
            <person name="Flegontov P."/>
            <person name="Butenko A."/>
            <person name="Firsov S."/>
            <person name="Vlcek C."/>
            <person name="Logacheva M.D."/>
            <person name="Field M."/>
            <person name="Filatov D."/>
            <person name="Flegontova O."/>
            <person name="Gerasimov E."/>
            <person name="Jackson A.P."/>
            <person name="Kelly S."/>
            <person name="Opperdoes F."/>
            <person name="O'Reilly A."/>
            <person name="Votypka J."/>
            <person name="Yurchenko V."/>
            <person name="Lukes J."/>
        </authorList>
    </citation>
    <scope>NUCLEOTIDE SEQUENCE [LARGE SCALE GENOMIC DNA]</scope>
    <source>
        <strain evidence="2">H10</strain>
    </source>
</reference>
<protein>
    <submittedName>
        <fullName evidence="2">Uncharacterized protein</fullName>
    </submittedName>
</protein>
<evidence type="ECO:0000256" key="1">
    <source>
        <dbReference type="SAM" id="SignalP"/>
    </source>
</evidence>
<feature type="chain" id="PRO_5005835906" evidence="1">
    <location>
        <begin position="27"/>
        <end position="107"/>
    </location>
</feature>
<dbReference type="RefSeq" id="XP_015653558.1">
    <property type="nucleotide sequence ID" value="XM_015807900.1"/>
</dbReference>
<organism evidence="2 3">
    <name type="scientific">Leptomonas pyrrhocoris</name>
    <name type="common">Firebug parasite</name>
    <dbReference type="NCBI Taxonomy" id="157538"/>
    <lineage>
        <taxon>Eukaryota</taxon>
        <taxon>Discoba</taxon>
        <taxon>Euglenozoa</taxon>
        <taxon>Kinetoplastea</taxon>
        <taxon>Metakinetoplastina</taxon>
        <taxon>Trypanosomatida</taxon>
        <taxon>Trypanosomatidae</taxon>
        <taxon>Leishmaniinae</taxon>
        <taxon>Leptomonas</taxon>
    </lineage>
</organism>
<name>A0A0M9FSM6_LEPPY</name>
<dbReference type="VEuPathDB" id="TriTrypDB:LpyrH10_26_0810"/>
<keyword evidence="1" id="KW-0732">Signal</keyword>
<dbReference type="GeneID" id="26909069"/>
<evidence type="ECO:0000313" key="3">
    <source>
        <dbReference type="Proteomes" id="UP000037923"/>
    </source>
</evidence>
<accession>A0A0M9FSM6</accession>
<sequence length="107" mass="11791">MRSILSLSLSLQMLLLQLCAYPNVESEDIPPCSFRIADIKHSLSLPVCGTPARIGTQPNAYTKVNWISMQAHLRIDAGCSQKRKENTGVYRASGLPSPFYSLFSSTT</sequence>
<feature type="signal peptide" evidence="1">
    <location>
        <begin position="1"/>
        <end position="26"/>
    </location>
</feature>
<keyword evidence="3" id="KW-1185">Reference proteome</keyword>
<dbReference type="EMBL" id="LGTL01000026">
    <property type="protein sequence ID" value="KPA75119.1"/>
    <property type="molecule type" value="Genomic_DNA"/>
</dbReference>